<dbReference type="GO" id="GO:0005764">
    <property type="term" value="C:lysosome"/>
    <property type="evidence" value="ECO:0007669"/>
    <property type="project" value="UniProtKB-SubCell"/>
</dbReference>
<dbReference type="EMBL" id="VOOR01000008">
    <property type="protein sequence ID" value="TXB66316.1"/>
    <property type="molecule type" value="Genomic_DNA"/>
</dbReference>
<keyword evidence="12" id="KW-0256">Endoplasmic reticulum</keyword>
<evidence type="ECO:0000256" key="20">
    <source>
        <dbReference type="ARBA" id="ARBA00033328"/>
    </source>
</evidence>
<evidence type="ECO:0000256" key="8">
    <source>
        <dbReference type="ARBA" id="ARBA00022670"/>
    </source>
</evidence>
<dbReference type="GO" id="GO:0070573">
    <property type="term" value="F:metallodipeptidase activity"/>
    <property type="evidence" value="ECO:0007669"/>
    <property type="project" value="InterPro"/>
</dbReference>
<keyword evidence="6" id="KW-0964">Secreted</keyword>
<evidence type="ECO:0000256" key="14">
    <source>
        <dbReference type="ARBA" id="ARBA00023034"/>
    </source>
</evidence>
<sequence>MRYTLLGLLLALFCPLARAQEAQTEDAFFIRKLYDQTLTNSSCSDWLQYLTRRIGGRLSGTPQAAAAVEYTYQMLDTLGLDTVWLQPVMVPHWERGEPEQVRIVNSLKMGSIDLNALSLGNSIGTGPRGLTAPVVEVRTLEEADSLGEQLRGKIVFFNTPMDPTELNTFNAYGKAAGARVYGASRASKYGAVGALVRSLTTRLDDIPHTGSTVYTEDALPIPALAISTLDAELLSQLLKEEPVRVYLRNTSRMLGEKLSYNVIGEIRGSVHPEEIILVGGHLDSWDVGTGAHDDGAGCVHAMEVLRQIKLAGYRPKRTIRCVLFMNEENGLRGGRAYWEWSDAGQEYHTAAIESDRGGFTPRGFTVDGHDEVFNAKFKKAIEWLPLLEPYGLSFRKGGSGADISGLKSQKGLLFGFEPDSQRYFDYHHTPIDGPDVVNRRELELGAAAMLSLVYLIDKYGLEVE</sequence>
<keyword evidence="11 23" id="KW-0378">Hydrolase</keyword>
<keyword evidence="16" id="KW-0865">Zymogen</keyword>
<evidence type="ECO:0000256" key="6">
    <source>
        <dbReference type="ARBA" id="ARBA00022525"/>
    </source>
</evidence>
<dbReference type="PANTHER" id="PTHR12053:SF3">
    <property type="entry name" value="CARBOXYPEPTIDASE Q"/>
    <property type="match status" value="1"/>
</dbReference>
<evidence type="ECO:0000256" key="15">
    <source>
        <dbReference type="ARBA" id="ARBA00023049"/>
    </source>
</evidence>
<keyword evidence="24" id="KW-1185">Reference proteome</keyword>
<dbReference type="GO" id="GO:0046872">
    <property type="term" value="F:metal ion binding"/>
    <property type="evidence" value="ECO:0007669"/>
    <property type="project" value="UniProtKB-KW"/>
</dbReference>
<gene>
    <name evidence="23" type="ORF">FRY97_05750</name>
</gene>
<evidence type="ECO:0000256" key="1">
    <source>
        <dbReference type="ARBA" id="ARBA00004240"/>
    </source>
</evidence>
<evidence type="ECO:0000256" key="17">
    <source>
        <dbReference type="ARBA" id="ARBA00023180"/>
    </source>
</evidence>
<evidence type="ECO:0000256" key="2">
    <source>
        <dbReference type="ARBA" id="ARBA00004371"/>
    </source>
</evidence>
<dbReference type="Gene3D" id="3.40.630.10">
    <property type="entry name" value="Zn peptidases"/>
    <property type="match status" value="1"/>
</dbReference>
<dbReference type="SUPFAM" id="SSF53187">
    <property type="entry name" value="Zn-dependent exopeptidases"/>
    <property type="match status" value="1"/>
</dbReference>
<keyword evidence="14" id="KW-0333">Golgi apparatus</keyword>
<dbReference type="InterPro" id="IPR007484">
    <property type="entry name" value="Peptidase_M28"/>
</dbReference>
<organism evidence="23 24">
    <name type="scientific">Phaeodactylibacter luteus</name>
    <dbReference type="NCBI Taxonomy" id="1564516"/>
    <lineage>
        <taxon>Bacteria</taxon>
        <taxon>Pseudomonadati</taxon>
        <taxon>Bacteroidota</taxon>
        <taxon>Saprospiria</taxon>
        <taxon>Saprospirales</taxon>
        <taxon>Haliscomenobacteraceae</taxon>
        <taxon>Phaeodactylibacter</taxon>
    </lineage>
</organism>
<comment type="caution">
    <text evidence="23">The sequence shown here is derived from an EMBL/GenBank/DDBJ whole genome shotgun (WGS) entry which is preliminary data.</text>
</comment>
<dbReference type="GO" id="GO:0005576">
    <property type="term" value="C:extracellular region"/>
    <property type="evidence" value="ECO:0007669"/>
    <property type="project" value="UniProtKB-SubCell"/>
</dbReference>
<feature type="domain" description="Peptidase M28" evidence="22">
    <location>
        <begin position="261"/>
        <end position="447"/>
    </location>
</feature>
<dbReference type="InterPro" id="IPR039866">
    <property type="entry name" value="CPQ"/>
</dbReference>
<evidence type="ECO:0000313" key="24">
    <source>
        <dbReference type="Proteomes" id="UP000321580"/>
    </source>
</evidence>
<proteinExistence type="predicted"/>
<comment type="subcellular location">
    <subcellularLocation>
        <location evidence="1">Endoplasmic reticulum</location>
    </subcellularLocation>
    <subcellularLocation>
        <location evidence="3">Golgi apparatus</location>
    </subcellularLocation>
    <subcellularLocation>
        <location evidence="2">Lysosome</location>
    </subcellularLocation>
    <subcellularLocation>
        <location evidence="4">Secreted</location>
    </subcellularLocation>
</comment>
<keyword evidence="9" id="KW-0479">Metal-binding</keyword>
<evidence type="ECO:0000256" key="16">
    <source>
        <dbReference type="ARBA" id="ARBA00023145"/>
    </source>
</evidence>
<evidence type="ECO:0000256" key="3">
    <source>
        <dbReference type="ARBA" id="ARBA00004555"/>
    </source>
</evidence>
<keyword evidence="18" id="KW-0458">Lysosome</keyword>
<keyword evidence="7" id="KW-0121">Carboxypeptidase</keyword>
<keyword evidence="10 21" id="KW-0732">Signal</keyword>
<dbReference type="Pfam" id="PF04389">
    <property type="entry name" value="Peptidase_M28"/>
    <property type="match status" value="1"/>
</dbReference>
<evidence type="ECO:0000256" key="9">
    <source>
        <dbReference type="ARBA" id="ARBA00022723"/>
    </source>
</evidence>
<accession>A0A5C6RUX4</accession>
<keyword evidence="15" id="KW-0482">Metalloprotease</keyword>
<evidence type="ECO:0000256" key="7">
    <source>
        <dbReference type="ARBA" id="ARBA00022645"/>
    </source>
</evidence>
<dbReference type="OrthoDB" id="9769665at2"/>
<keyword evidence="8" id="KW-0645">Protease</keyword>
<dbReference type="RefSeq" id="WP_147166485.1">
    <property type="nucleotide sequence ID" value="NZ_VOOR01000008.1"/>
</dbReference>
<name>A0A5C6RUX4_9BACT</name>
<evidence type="ECO:0000256" key="19">
    <source>
        <dbReference type="ARBA" id="ARBA00025833"/>
    </source>
</evidence>
<evidence type="ECO:0000256" key="13">
    <source>
        <dbReference type="ARBA" id="ARBA00022833"/>
    </source>
</evidence>
<dbReference type="PANTHER" id="PTHR12053">
    <property type="entry name" value="PROTEASE FAMILY M28 PLASMA GLUTAMATE CARBOXYPEPTIDASE-RELATED"/>
    <property type="match status" value="1"/>
</dbReference>
<keyword evidence="17" id="KW-0325">Glycoprotein</keyword>
<protein>
    <recommendedName>
        <fullName evidence="5">Carboxypeptidase Q</fullName>
    </recommendedName>
    <alternativeName>
        <fullName evidence="20">Plasma glutamate carboxypeptidase</fullName>
    </alternativeName>
</protein>
<evidence type="ECO:0000256" key="10">
    <source>
        <dbReference type="ARBA" id="ARBA00022729"/>
    </source>
</evidence>
<evidence type="ECO:0000256" key="5">
    <source>
        <dbReference type="ARBA" id="ARBA00014116"/>
    </source>
</evidence>
<evidence type="ECO:0000313" key="23">
    <source>
        <dbReference type="EMBL" id="TXB66316.1"/>
    </source>
</evidence>
<dbReference type="GO" id="GO:0004180">
    <property type="term" value="F:carboxypeptidase activity"/>
    <property type="evidence" value="ECO:0007669"/>
    <property type="project" value="UniProtKB-KW"/>
</dbReference>
<keyword evidence="13" id="KW-0862">Zinc</keyword>
<evidence type="ECO:0000256" key="18">
    <source>
        <dbReference type="ARBA" id="ARBA00023228"/>
    </source>
</evidence>
<reference evidence="23 24" key="1">
    <citation type="submission" date="2019-08" db="EMBL/GenBank/DDBJ databases">
        <title>Genome of Phaeodactylibacter luteus.</title>
        <authorList>
            <person name="Bowman J.P."/>
        </authorList>
    </citation>
    <scope>NUCLEOTIDE SEQUENCE [LARGE SCALE GENOMIC DNA]</scope>
    <source>
        <strain evidence="23 24">KCTC 42180</strain>
    </source>
</reference>
<dbReference type="GO" id="GO:0006508">
    <property type="term" value="P:proteolysis"/>
    <property type="evidence" value="ECO:0007669"/>
    <property type="project" value="UniProtKB-KW"/>
</dbReference>
<evidence type="ECO:0000256" key="11">
    <source>
        <dbReference type="ARBA" id="ARBA00022801"/>
    </source>
</evidence>
<evidence type="ECO:0000256" key="12">
    <source>
        <dbReference type="ARBA" id="ARBA00022824"/>
    </source>
</evidence>
<evidence type="ECO:0000259" key="22">
    <source>
        <dbReference type="Pfam" id="PF04389"/>
    </source>
</evidence>
<dbReference type="Proteomes" id="UP000321580">
    <property type="component" value="Unassembled WGS sequence"/>
</dbReference>
<evidence type="ECO:0000256" key="4">
    <source>
        <dbReference type="ARBA" id="ARBA00004613"/>
    </source>
</evidence>
<dbReference type="Gene3D" id="3.50.30.30">
    <property type="match status" value="1"/>
</dbReference>
<feature type="chain" id="PRO_5022736712" description="Carboxypeptidase Q" evidence="21">
    <location>
        <begin position="20"/>
        <end position="464"/>
    </location>
</feature>
<comment type="subunit">
    <text evidence="19">Homodimer. The monomeric form is inactive while the homodimer is active.</text>
</comment>
<feature type="signal peptide" evidence="21">
    <location>
        <begin position="1"/>
        <end position="19"/>
    </location>
</feature>
<dbReference type="AlphaFoldDB" id="A0A5C6RUX4"/>
<evidence type="ECO:0000256" key="21">
    <source>
        <dbReference type="SAM" id="SignalP"/>
    </source>
</evidence>